<evidence type="ECO:0000256" key="5">
    <source>
        <dbReference type="SAM" id="MobiDB-lite"/>
    </source>
</evidence>
<evidence type="ECO:0000256" key="3">
    <source>
        <dbReference type="ARBA" id="ARBA00023004"/>
    </source>
</evidence>
<accession>A0A8H6CI63</accession>
<evidence type="ECO:0000313" key="7">
    <source>
        <dbReference type="EMBL" id="KAF6223810.1"/>
    </source>
</evidence>
<protein>
    <recommendedName>
        <fullName evidence="6">Rieske domain-containing protein</fullName>
    </recommendedName>
</protein>
<dbReference type="FunFam" id="2.102.10.10:FF:000014">
    <property type="entry name" value="Oxidoreductase, FAD dependent"/>
    <property type="match status" value="1"/>
</dbReference>
<evidence type="ECO:0000259" key="6">
    <source>
        <dbReference type="PROSITE" id="PS51296"/>
    </source>
</evidence>
<sequence length="545" mass="59559">MAQPQHFIATSGAKDSVWVHTDPYSQRPRFPKLTRDLQAEVCVVGSGIAGVSTAYELVSRGVSVVMLEARDVVSGESGRTSGHLSTDGFVDIAKKHGNDGAKAVAESYSWAIKRVGEISSKLGVDCEYRQLPAYHISQYARSDESHAKEVESLKKEVSKAGELGLSASFEEGYAIKGWDGKIDQRDAAVFNQQATFHPTKYIKGVLAWLSEQSNFTCFTRTRVMSIEEKGVEILGIGSKDVRVSTLDGHTIICENAVEATCIPLQKLSVVAQLEFMRTYCIAIRVPKGYIEDCLIYDVASPYRYVRLTACDEEDDYLVVGGCDHKVGQEDENGRFNELEDWTRQRFTKAKTVDYKWSGQVLEPVDHVAMIGLNQGNSHIYIATGDAGNGLVHYVLGGKLIADLITKTPNSWSSVYSPKRLASIASSLPSMISHDVQINAQYKRFLQSDISDIEDLAPGTGGVLNTKTSKPVAVYKDGEGKVSTFSALCPHLKGVVCWNGTEESWDCPIHGSRFSKDGVQVMGPAKAGLGPVDKEGEVRQQQAVQG</sequence>
<dbReference type="Gene3D" id="2.102.10.10">
    <property type="entry name" value="Rieske [2Fe-2S] iron-sulphur domain"/>
    <property type="match status" value="1"/>
</dbReference>
<dbReference type="Gene3D" id="3.50.50.60">
    <property type="entry name" value="FAD/NAD(P)-binding domain"/>
    <property type="match status" value="1"/>
</dbReference>
<dbReference type="InterPro" id="IPR036188">
    <property type="entry name" value="FAD/NAD-bd_sf"/>
</dbReference>
<keyword evidence="3" id="KW-0408">Iron</keyword>
<feature type="region of interest" description="Disordered" evidence="5">
    <location>
        <begin position="524"/>
        <end position="545"/>
    </location>
</feature>
<dbReference type="Pfam" id="PF00355">
    <property type="entry name" value="Rieske"/>
    <property type="match status" value="1"/>
</dbReference>
<dbReference type="SUPFAM" id="SSF51905">
    <property type="entry name" value="FAD/NAD(P)-binding domain"/>
    <property type="match status" value="1"/>
</dbReference>
<dbReference type="InterPro" id="IPR036922">
    <property type="entry name" value="Rieske_2Fe-2S_sf"/>
</dbReference>
<dbReference type="Proteomes" id="UP000578531">
    <property type="component" value="Unassembled WGS sequence"/>
</dbReference>
<dbReference type="InterPro" id="IPR017941">
    <property type="entry name" value="Rieske_2Fe-2S"/>
</dbReference>
<dbReference type="PANTHER" id="PTHR13847">
    <property type="entry name" value="SARCOSINE DEHYDROGENASE-RELATED"/>
    <property type="match status" value="1"/>
</dbReference>
<keyword evidence="4" id="KW-0411">Iron-sulfur</keyword>
<comment type="caution">
    <text evidence="7">The sequence shown here is derived from an EMBL/GenBank/DDBJ whole genome shotgun (WGS) entry which is preliminary data.</text>
</comment>
<keyword evidence="8" id="KW-1185">Reference proteome</keyword>
<evidence type="ECO:0000256" key="1">
    <source>
        <dbReference type="ARBA" id="ARBA00022714"/>
    </source>
</evidence>
<dbReference type="GO" id="GO:0046872">
    <property type="term" value="F:metal ion binding"/>
    <property type="evidence" value="ECO:0007669"/>
    <property type="project" value="UniProtKB-KW"/>
</dbReference>
<dbReference type="GO" id="GO:0051537">
    <property type="term" value="F:2 iron, 2 sulfur cluster binding"/>
    <property type="evidence" value="ECO:0007669"/>
    <property type="project" value="UniProtKB-KW"/>
</dbReference>
<feature type="domain" description="Rieske" evidence="6">
    <location>
        <begin position="447"/>
        <end position="528"/>
    </location>
</feature>
<dbReference type="PROSITE" id="PS51296">
    <property type="entry name" value="RIESKE"/>
    <property type="match status" value="1"/>
</dbReference>
<dbReference type="Pfam" id="PF01266">
    <property type="entry name" value="DAO"/>
    <property type="match status" value="1"/>
</dbReference>
<proteinExistence type="predicted"/>
<dbReference type="InterPro" id="IPR006076">
    <property type="entry name" value="FAD-dep_OxRdtase"/>
</dbReference>
<dbReference type="InterPro" id="IPR038010">
    <property type="entry name" value="YhfW_C"/>
</dbReference>
<organism evidence="7 8">
    <name type="scientific">Letharia columbiana</name>
    <dbReference type="NCBI Taxonomy" id="112416"/>
    <lineage>
        <taxon>Eukaryota</taxon>
        <taxon>Fungi</taxon>
        <taxon>Dikarya</taxon>
        <taxon>Ascomycota</taxon>
        <taxon>Pezizomycotina</taxon>
        <taxon>Lecanoromycetes</taxon>
        <taxon>OSLEUM clade</taxon>
        <taxon>Lecanoromycetidae</taxon>
        <taxon>Lecanorales</taxon>
        <taxon>Lecanorineae</taxon>
        <taxon>Parmeliaceae</taxon>
        <taxon>Letharia</taxon>
    </lineage>
</organism>
<evidence type="ECO:0000313" key="8">
    <source>
        <dbReference type="Proteomes" id="UP000578531"/>
    </source>
</evidence>
<dbReference type="EMBL" id="JACCJC010000131">
    <property type="protein sequence ID" value="KAF6223810.1"/>
    <property type="molecule type" value="Genomic_DNA"/>
</dbReference>
<dbReference type="CDD" id="cd03477">
    <property type="entry name" value="Rieske_YhfW_C"/>
    <property type="match status" value="1"/>
</dbReference>
<dbReference type="GO" id="GO:0005737">
    <property type="term" value="C:cytoplasm"/>
    <property type="evidence" value="ECO:0007669"/>
    <property type="project" value="TreeGrafter"/>
</dbReference>
<dbReference type="OrthoDB" id="429143at2759"/>
<name>A0A8H6CI63_9LECA</name>
<evidence type="ECO:0000256" key="2">
    <source>
        <dbReference type="ARBA" id="ARBA00022723"/>
    </source>
</evidence>
<dbReference type="PANTHER" id="PTHR13847:SF281">
    <property type="entry name" value="FAD DEPENDENT OXIDOREDUCTASE DOMAIN-CONTAINING PROTEIN"/>
    <property type="match status" value="1"/>
</dbReference>
<dbReference type="GeneID" id="59294769"/>
<gene>
    <name evidence="7" type="ORF">HO173_013141</name>
</gene>
<reference evidence="7 8" key="1">
    <citation type="journal article" date="2020" name="Genomics">
        <title>Complete, high-quality genomes from long-read metagenomic sequencing of two wolf lichen thalli reveals enigmatic genome architecture.</title>
        <authorList>
            <person name="McKenzie S.K."/>
            <person name="Walston R.F."/>
            <person name="Allen J.L."/>
        </authorList>
    </citation>
    <scope>NUCLEOTIDE SEQUENCE [LARGE SCALE GENOMIC DNA]</scope>
    <source>
        <strain evidence="7">WasteWater2</strain>
    </source>
</reference>
<dbReference type="AlphaFoldDB" id="A0A8H6CI63"/>
<dbReference type="Gene3D" id="3.30.9.10">
    <property type="entry name" value="D-Amino Acid Oxidase, subunit A, domain 2"/>
    <property type="match status" value="1"/>
</dbReference>
<keyword evidence="1" id="KW-0001">2Fe-2S</keyword>
<dbReference type="SUPFAM" id="SSF50022">
    <property type="entry name" value="ISP domain"/>
    <property type="match status" value="1"/>
</dbReference>
<evidence type="ECO:0000256" key="4">
    <source>
        <dbReference type="ARBA" id="ARBA00023014"/>
    </source>
</evidence>
<dbReference type="RefSeq" id="XP_037158122.1">
    <property type="nucleotide sequence ID" value="XM_037314966.1"/>
</dbReference>
<keyword evidence="2" id="KW-0479">Metal-binding</keyword>